<keyword evidence="2" id="KW-1185">Reference proteome</keyword>
<dbReference type="AlphaFoldDB" id="A0A949WQV1"/>
<dbReference type="EMBL" id="JAEEGC010000039">
    <property type="protein sequence ID" value="MBV7273216.1"/>
    <property type="molecule type" value="Genomic_DNA"/>
</dbReference>
<comment type="caution">
    <text evidence="1">The sequence shown here is derived from an EMBL/GenBank/DDBJ whole genome shotgun (WGS) entry which is preliminary data.</text>
</comment>
<reference evidence="1" key="1">
    <citation type="submission" date="2020-12" db="EMBL/GenBank/DDBJ databases">
        <title>Clostridium thailandense sp. nov., a novel acetogenic bacterium isolated from peat land soil in Thailand.</title>
        <authorList>
            <person name="Chaikitkaew S."/>
            <person name="Birkeland N.K."/>
        </authorList>
    </citation>
    <scope>NUCLEOTIDE SEQUENCE</scope>
    <source>
        <strain evidence="1">PL3</strain>
    </source>
</reference>
<evidence type="ECO:0000313" key="2">
    <source>
        <dbReference type="Proteomes" id="UP000694308"/>
    </source>
</evidence>
<gene>
    <name evidence="1" type="ORF">I6U48_09880</name>
</gene>
<dbReference type="RefSeq" id="WP_218320241.1">
    <property type="nucleotide sequence ID" value="NZ_JAEEGC010000039.1"/>
</dbReference>
<evidence type="ECO:0000313" key="1">
    <source>
        <dbReference type="EMBL" id="MBV7273216.1"/>
    </source>
</evidence>
<dbReference type="Proteomes" id="UP000694308">
    <property type="component" value="Unassembled WGS sequence"/>
</dbReference>
<protein>
    <submittedName>
        <fullName evidence="1">Uncharacterized protein</fullName>
    </submittedName>
</protein>
<organism evidence="1 2">
    <name type="scientific">Clostridium thailandense</name>
    <dbReference type="NCBI Taxonomy" id="2794346"/>
    <lineage>
        <taxon>Bacteria</taxon>
        <taxon>Bacillati</taxon>
        <taxon>Bacillota</taxon>
        <taxon>Clostridia</taxon>
        <taxon>Eubacteriales</taxon>
        <taxon>Clostridiaceae</taxon>
        <taxon>Clostridium</taxon>
    </lineage>
</organism>
<name>A0A949WQV1_9CLOT</name>
<proteinExistence type="predicted"/>
<sequence length="144" mass="16794">MISPLVRNVDLDKYKNYDDQFICGLKGIIRLSVGRQIIYRMGHSSIPNFFVTVPNIYKVECILAVTDKRIILIPNNVNHAPISLAYDDINITYYDQLFDKVFLLNIKNKKILNFCENKLVFRICSKQTKELNKIKCILQEYSCP</sequence>
<accession>A0A949WQV1</accession>